<dbReference type="OrthoDB" id="386315at2157"/>
<name>A0A498KYL5_9EURY</name>
<reference evidence="2 3" key="1">
    <citation type="submission" date="2019-01" db="EMBL/GenBank/DDBJ databases">
        <title>Halorientalis sp. F13-25 a new haloarchaeum isolated from hypersaline water.</title>
        <authorList>
            <person name="Ana D.-V."/>
            <person name="Cristina S.-P."/>
            <person name="Antonio V."/>
        </authorList>
    </citation>
    <scope>NUCLEOTIDE SEQUENCE [LARGE SCALE GENOMIC DNA]</scope>
    <source>
        <strain evidence="2 3">F13-25</strain>
    </source>
</reference>
<keyword evidence="1" id="KW-0472">Membrane</keyword>
<feature type="transmembrane region" description="Helical" evidence="1">
    <location>
        <begin position="171"/>
        <end position="188"/>
    </location>
</feature>
<evidence type="ECO:0000256" key="1">
    <source>
        <dbReference type="SAM" id="Phobius"/>
    </source>
</evidence>
<evidence type="ECO:0000313" key="3">
    <source>
        <dbReference type="Proteomes" id="UP000289691"/>
    </source>
</evidence>
<dbReference type="Proteomes" id="UP000289691">
    <property type="component" value="Unassembled WGS sequence"/>
</dbReference>
<protein>
    <submittedName>
        <fullName evidence="2">Uncharacterized protein</fullName>
    </submittedName>
</protein>
<dbReference type="RefSeq" id="WP_129069885.1">
    <property type="nucleotide sequence ID" value="NZ_RDFA01000005.1"/>
</dbReference>
<organism evidence="2 3">
    <name type="scientific">Halorientalis pallida</name>
    <dbReference type="NCBI Taxonomy" id="2479928"/>
    <lineage>
        <taxon>Archaea</taxon>
        <taxon>Methanobacteriati</taxon>
        <taxon>Methanobacteriota</taxon>
        <taxon>Stenosarchaea group</taxon>
        <taxon>Halobacteria</taxon>
        <taxon>Halobacteriales</taxon>
        <taxon>Haloarculaceae</taxon>
        <taxon>Halorientalis</taxon>
    </lineage>
</organism>
<feature type="transmembrane region" description="Helical" evidence="1">
    <location>
        <begin position="28"/>
        <end position="47"/>
    </location>
</feature>
<dbReference type="EMBL" id="RDFA01000005">
    <property type="protein sequence ID" value="RXK48032.1"/>
    <property type="molecule type" value="Genomic_DNA"/>
</dbReference>
<sequence>MSVLIDLLMLVFFLTLLPKPRCRLYQQGIILGLTALVAAAFAVIPYIKPIVDLTKVSLQSTAVTWFIRISFLVPRVGERILSNDLGVERLRRAMRSSFENDMLEFRRKIRRLTVRQIEPDETTPQKEELLASIRQSRDRIRRRHTIGELIVGVSVGIIALFISILNVWAGIGFFIGIYTIFLPVSVYMRSMVVDSLAYSVNMPDADSKLHPRKPGMSTLVFMDQWNRMLMNEERHIHKMIVVSFIRGEFKEGTEMGIELLGRVVSGEMTLEGAFDEMVTEELGEDTMESRWIRRVMKQYFGI</sequence>
<keyword evidence="1" id="KW-1133">Transmembrane helix</keyword>
<gene>
    <name evidence="2" type="ORF">EAF64_15500</name>
</gene>
<evidence type="ECO:0000313" key="2">
    <source>
        <dbReference type="EMBL" id="RXK48032.1"/>
    </source>
</evidence>
<keyword evidence="3" id="KW-1185">Reference proteome</keyword>
<accession>A0A498KYL5</accession>
<comment type="caution">
    <text evidence="2">The sequence shown here is derived from an EMBL/GenBank/DDBJ whole genome shotgun (WGS) entry which is preliminary data.</text>
</comment>
<dbReference type="AlphaFoldDB" id="A0A498KYL5"/>
<feature type="transmembrane region" description="Helical" evidence="1">
    <location>
        <begin position="146"/>
        <end position="165"/>
    </location>
</feature>
<proteinExistence type="predicted"/>
<keyword evidence="1" id="KW-0812">Transmembrane</keyword>